<protein>
    <recommendedName>
        <fullName evidence="3">Transposase</fullName>
    </recommendedName>
</protein>
<evidence type="ECO:0008006" key="3">
    <source>
        <dbReference type="Google" id="ProtNLM"/>
    </source>
</evidence>
<reference evidence="2" key="1">
    <citation type="journal article" date="2019" name="Int. J. Syst. Evol. Microbiol.">
        <title>The Global Catalogue of Microorganisms (GCM) 10K type strain sequencing project: providing services to taxonomists for standard genome sequencing and annotation.</title>
        <authorList>
            <consortium name="The Broad Institute Genomics Platform"/>
            <consortium name="The Broad Institute Genome Sequencing Center for Infectious Disease"/>
            <person name="Wu L."/>
            <person name="Ma J."/>
        </authorList>
    </citation>
    <scope>NUCLEOTIDE SEQUENCE [LARGE SCALE GENOMIC DNA]</scope>
    <source>
        <strain evidence="2">JCM 13929</strain>
    </source>
</reference>
<proteinExistence type="predicted"/>
<comment type="caution">
    <text evidence="1">The sequence shown here is derived from an EMBL/GenBank/DDBJ whole genome shotgun (WGS) entry which is preliminary data.</text>
</comment>
<accession>A0ABP4TT29</accession>
<keyword evidence="2" id="KW-1185">Reference proteome</keyword>
<evidence type="ECO:0000313" key="2">
    <source>
        <dbReference type="Proteomes" id="UP001500064"/>
    </source>
</evidence>
<sequence>MVRYLQLAHNEWDAATKRSKVQVIYNFGRDDATNRQALVRLAASVIKELGPEQILDVTADGLEFVDSRPFGGVWVLDALWRQLGIDKTFRRMCVNGGLDSSAERVLFALVANRALTGWADPPGEVARWVNEDVFVDGLPGITEEACRKVTDWLCEISGSLQEEVSRELAHHLDREADLLFFESPSSGPEPFQRVSGLDSDAYEPLRDAAATGRPAFGPPPGPDADGRTMVGLAVTRGGIPLRVWRWPGRTPDEVMIGRAKEDMKGWTLSRVIWTADRACPADGDRHLPRQDEDHHIVGAKLRSGSAEADAALSRQGRYHRVAANLRVKEVHIAADERFVICCDALTARRDAETRAGLLEELTGLIDGTDRLPSAERTALHQQISSDPHMSRYLRMTPGGLLRIDAKAVRAEENLDGKYLVRTTDPELPVEDIALGYMRLLTFERGWRDLLTGVSRLCDRGEPSVRRHLPLTWLSLLLVPVAEFRTGLSWARLRRELDRIKLGTFAARTCTLRQRTEMTEKQHDLLAALLLTPPPRIIEMTPAGC</sequence>
<dbReference type="EMBL" id="BAAAMU010000190">
    <property type="protein sequence ID" value="GAA1693097.1"/>
    <property type="molecule type" value="Genomic_DNA"/>
</dbReference>
<name>A0ABP4TT29_9ACTN</name>
<organism evidence="1 2">
    <name type="scientific">Nonomuraea maheshkhaliensis</name>
    <dbReference type="NCBI Taxonomy" id="419590"/>
    <lineage>
        <taxon>Bacteria</taxon>
        <taxon>Bacillati</taxon>
        <taxon>Actinomycetota</taxon>
        <taxon>Actinomycetes</taxon>
        <taxon>Streptosporangiales</taxon>
        <taxon>Streptosporangiaceae</taxon>
        <taxon>Nonomuraea</taxon>
    </lineage>
</organism>
<evidence type="ECO:0000313" key="1">
    <source>
        <dbReference type="EMBL" id="GAA1693097.1"/>
    </source>
</evidence>
<gene>
    <name evidence="1" type="ORF">GCM10009733_106270</name>
</gene>
<dbReference type="Proteomes" id="UP001500064">
    <property type="component" value="Unassembled WGS sequence"/>
</dbReference>